<reference evidence="2" key="1">
    <citation type="journal article" date="2019" name="Int. J. Syst. Evol. Microbiol.">
        <title>The Global Catalogue of Microorganisms (GCM) 10K type strain sequencing project: providing services to taxonomists for standard genome sequencing and annotation.</title>
        <authorList>
            <consortium name="The Broad Institute Genomics Platform"/>
            <consortium name="The Broad Institute Genome Sequencing Center for Infectious Disease"/>
            <person name="Wu L."/>
            <person name="Ma J."/>
        </authorList>
    </citation>
    <scope>NUCLEOTIDE SEQUENCE [LARGE SCALE GENOMIC DNA]</scope>
    <source>
        <strain evidence="2">CCUG 54939</strain>
    </source>
</reference>
<evidence type="ECO:0000313" key="1">
    <source>
        <dbReference type="EMBL" id="MFC3913220.1"/>
    </source>
</evidence>
<dbReference type="SUPFAM" id="SSF54913">
    <property type="entry name" value="GlnB-like"/>
    <property type="match status" value="1"/>
</dbReference>
<evidence type="ECO:0000313" key="2">
    <source>
        <dbReference type="Proteomes" id="UP001595692"/>
    </source>
</evidence>
<dbReference type="InterPro" id="IPR011322">
    <property type="entry name" value="N-reg_PII-like_a/b"/>
</dbReference>
<keyword evidence="2" id="KW-1185">Reference proteome</keyword>
<dbReference type="Gene3D" id="3.30.70.120">
    <property type="match status" value="1"/>
</dbReference>
<dbReference type="InterPro" id="IPR015867">
    <property type="entry name" value="N-reg_PII/ATP_PRibTrfase_C"/>
</dbReference>
<gene>
    <name evidence="1" type="ORF">ACFOSS_07060</name>
</gene>
<protein>
    <recommendedName>
        <fullName evidence="3">DUF190 domain-containing protein</fullName>
    </recommendedName>
</protein>
<evidence type="ECO:0008006" key="3">
    <source>
        <dbReference type="Google" id="ProtNLM"/>
    </source>
</evidence>
<dbReference type="EMBL" id="JBHSAF010000006">
    <property type="protein sequence ID" value="MFC3913220.1"/>
    <property type="molecule type" value="Genomic_DNA"/>
</dbReference>
<accession>A0ABV8CMI7</accession>
<organism evidence="1 2">
    <name type="scientific">Pseudaeromonas sharmana</name>
    <dbReference type="NCBI Taxonomy" id="328412"/>
    <lineage>
        <taxon>Bacteria</taxon>
        <taxon>Pseudomonadati</taxon>
        <taxon>Pseudomonadota</taxon>
        <taxon>Gammaproteobacteria</taxon>
        <taxon>Aeromonadales</taxon>
        <taxon>Aeromonadaceae</taxon>
        <taxon>Pseudaeromonas</taxon>
    </lineage>
</organism>
<dbReference type="RefSeq" id="WP_377151485.1">
    <property type="nucleotide sequence ID" value="NZ_JBHSAF010000006.1"/>
</dbReference>
<comment type="caution">
    <text evidence="1">The sequence shown here is derived from an EMBL/GenBank/DDBJ whole genome shotgun (WGS) entry which is preliminary data.</text>
</comment>
<sequence length="117" mass="13375">MNKLAAVRLYFPHAAHARRSKFWHRLLPPSLGHFLLKSAHRAGIQQVLHHSVHAGYLPGNKLSVRTPEVSAPHHPSCIELIDIEHKLRDFIQQHAEELKQVRVVLHRCELLESISGD</sequence>
<name>A0ABV8CMI7_9GAMM</name>
<proteinExistence type="predicted"/>
<dbReference type="Proteomes" id="UP001595692">
    <property type="component" value="Unassembled WGS sequence"/>
</dbReference>